<proteinExistence type="predicted"/>
<feature type="transmembrane region" description="Helical" evidence="5">
    <location>
        <begin position="240"/>
        <end position="259"/>
    </location>
</feature>
<dbReference type="STRING" id="34103.SAMN05421778_10998"/>
<sequence length="289" mass="30016">MKPRDLLDLTLLAALWGGSFLFMRYAVPDFGVVPLIWLRVAVASACLLPLLLIKGQMGALRQRAGAVAVMGLFNSGLPFLLIAWATLSITAGLASIMNAMTPICTALIGALWLGDRLDGRRGLGLLIGLAGVALLAADKADFRPGGSGWAIVAMLLATLCYGFAANHTRRYLQGVPALVNATGTQLVSALVLLPLALWSWPARSPGLGPWLAALVLGVACSALAYLLFFRLIARVGASRAVTVTFLVPVFGTLWGALFLGEPVTASMLAGGAVVLLGTGLATGVIGGRR</sequence>
<dbReference type="InterPro" id="IPR000620">
    <property type="entry name" value="EamA_dom"/>
</dbReference>
<gene>
    <name evidence="7" type="ORF">X805_24970</name>
</gene>
<evidence type="ECO:0000256" key="5">
    <source>
        <dbReference type="SAM" id="Phobius"/>
    </source>
</evidence>
<keyword evidence="2 5" id="KW-0812">Transmembrane</keyword>
<organism evidence="7 8">
    <name type="scientific">Sphaerotilus natans subsp. natans DSM 6575</name>
    <dbReference type="NCBI Taxonomy" id="1286631"/>
    <lineage>
        <taxon>Bacteria</taxon>
        <taxon>Pseudomonadati</taxon>
        <taxon>Pseudomonadota</taxon>
        <taxon>Betaproteobacteria</taxon>
        <taxon>Burkholderiales</taxon>
        <taxon>Sphaerotilaceae</taxon>
        <taxon>Sphaerotilus</taxon>
    </lineage>
</organism>
<keyword evidence="3 5" id="KW-1133">Transmembrane helix</keyword>
<reference evidence="7 8" key="1">
    <citation type="journal article" date="2014" name="FEMS Microbiol. Ecol.">
        <title>Sphaerotilus natans encrusted with nanoball-shaped Fe(III) oxide minerals formed by nitrate-reducing mixotrophic Fe(II) oxidation.</title>
        <authorList>
            <person name="Park S."/>
            <person name="Kim D.H."/>
            <person name="Lee J.H."/>
            <person name="Hur H.G."/>
        </authorList>
    </citation>
    <scope>NUCLEOTIDE SEQUENCE [LARGE SCALE GENOMIC DNA]</scope>
    <source>
        <strain evidence="7 8">DSM 6575</strain>
    </source>
</reference>
<dbReference type="PANTHER" id="PTHR32322:SF9">
    <property type="entry name" value="AMINO-ACID METABOLITE EFFLUX PUMP-RELATED"/>
    <property type="match status" value="1"/>
</dbReference>
<evidence type="ECO:0000313" key="7">
    <source>
        <dbReference type="EMBL" id="KDB51932.1"/>
    </source>
</evidence>
<dbReference type="SUPFAM" id="SSF103481">
    <property type="entry name" value="Multidrug resistance efflux transporter EmrE"/>
    <property type="match status" value="2"/>
</dbReference>
<feature type="transmembrane region" description="Helical" evidence="5">
    <location>
        <begin position="93"/>
        <end position="113"/>
    </location>
</feature>
<feature type="transmembrane region" description="Helical" evidence="5">
    <location>
        <begin position="265"/>
        <end position="286"/>
    </location>
</feature>
<comment type="caution">
    <text evidence="7">The sequence shown here is derived from an EMBL/GenBank/DDBJ whole genome shotgun (WGS) entry which is preliminary data.</text>
</comment>
<feature type="transmembrane region" description="Helical" evidence="5">
    <location>
        <begin position="122"/>
        <end position="140"/>
    </location>
</feature>
<dbReference type="EMBL" id="AZRA01000063">
    <property type="protein sequence ID" value="KDB51932.1"/>
    <property type="molecule type" value="Genomic_DNA"/>
</dbReference>
<evidence type="ECO:0000256" key="3">
    <source>
        <dbReference type="ARBA" id="ARBA00022989"/>
    </source>
</evidence>
<dbReference type="Proteomes" id="UP000026714">
    <property type="component" value="Unassembled WGS sequence"/>
</dbReference>
<feature type="domain" description="EamA" evidence="6">
    <location>
        <begin position="149"/>
        <end position="281"/>
    </location>
</feature>
<feature type="domain" description="EamA" evidence="6">
    <location>
        <begin position="11"/>
        <end position="135"/>
    </location>
</feature>
<accession>A0A059KKE2</accession>
<keyword evidence="4 5" id="KW-0472">Membrane</keyword>
<dbReference type="AlphaFoldDB" id="A0A059KKE2"/>
<dbReference type="InterPro" id="IPR037185">
    <property type="entry name" value="EmrE-like"/>
</dbReference>
<evidence type="ECO:0000256" key="2">
    <source>
        <dbReference type="ARBA" id="ARBA00022692"/>
    </source>
</evidence>
<dbReference type="Gene3D" id="1.10.3730.20">
    <property type="match status" value="1"/>
</dbReference>
<protein>
    <recommendedName>
        <fullName evidence="6">EamA domain-containing protein</fullName>
    </recommendedName>
</protein>
<dbReference type="Pfam" id="PF00892">
    <property type="entry name" value="EamA"/>
    <property type="match status" value="2"/>
</dbReference>
<feature type="transmembrane region" description="Helical" evidence="5">
    <location>
        <begin position="7"/>
        <end position="26"/>
    </location>
</feature>
<dbReference type="RefSeq" id="WP_037482433.1">
    <property type="nucleotide sequence ID" value="NZ_AZRA01000063.1"/>
</dbReference>
<dbReference type="InterPro" id="IPR050638">
    <property type="entry name" value="AA-Vitamin_Transporters"/>
</dbReference>
<feature type="transmembrane region" description="Helical" evidence="5">
    <location>
        <begin position="146"/>
        <end position="165"/>
    </location>
</feature>
<keyword evidence="8" id="KW-1185">Reference proteome</keyword>
<evidence type="ECO:0000256" key="1">
    <source>
        <dbReference type="ARBA" id="ARBA00004141"/>
    </source>
</evidence>
<feature type="transmembrane region" description="Helical" evidence="5">
    <location>
        <begin position="210"/>
        <end position="228"/>
    </location>
</feature>
<name>A0A059KKE2_9BURK</name>
<evidence type="ECO:0000313" key="8">
    <source>
        <dbReference type="Proteomes" id="UP000026714"/>
    </source>
</evidence>
<dbReference type="GO" id="GO:0016020">
    <property type="term" value="C:membrane"/>
    <property type="evidence" value="ECO:0007669"/>
    <property type="project" value="UniProtKB-SubCell"/>
</dbReference>
<evidence type="ECO:0000259" key="6">
    <source>
        <dbReference type="Pfam" id="PF00892"/>
    </source>
</evidence>
<dbReference type="eggNOG" id="COG0697">
    <property type="taxonomic scope" value="Bacteria"/>
</dbReference>
<feature type="transmembrane region" description="Helical" evidence="5">
    <location>
        <begin position="65"/>
        <end position="87"/>
    </location>
</feature>
<dbReference type="PATRIC" id="fig|1286631.3.peg.2443"/>
<feature type="transmembrane region" description="Helical" evidence="5">
    <location>
        <begin position="177"/>
        <end position="198"/>
    </location>
</feature>
<comment type="subcellular location">
    <subcellularLocation>
        <location evidence="1">Membrane</location>
        <topology evidence="1">Multi-pass membrane protein</topology>
    </subcellularLocation>
</comment>
<feature type="transmembrane region" description="Helical" evidence="5">
    <location>
        <begin position="32"/>
        <end position="53"/>
    </location>
</feature>
<dbReference type="PANTHER" id="PTHR32322">
    <property type="entry name" value="INNER MEMBRANE TRANSPORTER"/>
    <property type="match status" value="1"/>
</dbReference>
<evidence type="ECO:0000256" key="4">
    <source>
        <dbReference type="ARBA" id="ARBA00023136"/>
    </source>
</evidence>